<protein>
    <submittedName>
        <fullName evidence="2">Uncharacterized protein</fullName>
    </submittedName>
</protein>
<keyword evidence="1" id="KW-0472">Membrane</keyword>
<organism evidence="2">
    <name type="scientific">Gibberella zeae</name>
    <name type="common">Wheat head blight fungus</name>
    <name type="synonym">Fusarium graminearum</name>
    <dbReference type="NCBI Taxonomy" id="5518"/>
    <lineage>
        <taxon>Eukaryota</taxon>
        <taxon>Fungi</taxon>
        <taxon>Dikarya</taxon>
        <taxon>Ascomycota</taxon>
        <taxon>Pezizomycotina</taxon>
        <taxon>Sordariomycetes</taxon>
        <taxon>Hypocreomycetidae</taxon>
        <taxon>Hypocreales</taxon>
        <taxon>Nectriaceae</taxon>
        <taxon>Fusarium</taxon>
    </lineage>
</organism>
<keyword evidence="1" id="KW-1133">Transmembrane helix</keyword>
<sequence>MLSWRCFRVVVCVGPCLTIVLGVSWPAFTKGDFVLSWLVKLIKTVEYDENRTLACRLIALSICVLAGCRTSAEKNYALIQWPRSTIALVWGEECEAATADIIPDWYKFGASGKYTSCFYSYYAYLLIDYTGVCRVTDGHTSCKSKFPPTFNLAQAVLKDLDEAESTETLEKCKEAIDRPIDHKTPKTLGAVMVAFLITSIFISVFSVGIAAAEGSAWALWTTGLLAIDMLLIFASLILCVAMMNYEGGGYLTGVHGQEFSDRAMMGIALWMLLAMLLGRLFSNPWLIILFIFILATIIVVGVVLIRTRGFFYVVRTMATAD</sequence>
<evidence type="ECO:0000313" key="2">
    <source>
        <dbReference type="EMBL" id="VIO54748.1"/>
    </source>
</evidence>
<proteinExistence type="predicted"/>
<feature type="transmembrane region" description="Helical" evidence="1">
    <location>
        <begin position="217"/>
        <end position="242"/>
    </location>
</feature>
<feature type="transmembrane region" description="Helical" evidence="1">
    <location>
        <begin position="263"/>
        <end position="281"/>
    </location>
</feature>
<accession>A0A4E9DWE5</accession>
<dbReference type="AlphaFoldDB" id="A0A4E9DWE5"/>
<evidence type="ECO:0000256" key="1">
    <source>
        <dbReference type="SAM" id="Phobius"/>
    </source>
</evidence>
<feature type="transmembrane region" description="Helical" evidence="1">
    <location>
        <begin position="188"/>
        <end position="211"/>
    </location>
</feature>
<dbReference type="EMBL" id="CAAKMV010000110">
    <property type="protein sequence ID" value="VIO54748.1"/>
    <property type="molecule type" value="Genomic_DNA"/>
</dbReference>
<gene>
    <name evidence="2" type="ORF">FUG_LOCUS133246</name>
</gene>
<reference evidence="2" key="1">
    <citation type="submission" date="2019-04" db="EMBL/GenBank/DDBJ databases">
        <authorList>
            <person name="Melise S."/>
            <person name="Noan J."/>
            <person name="Okalmin O."/>
        </authorList>
    </citation>
    <scope>NUCLEOTIDE SEQUENCE</scope>
    <source>
        <strain evidence="2">FN9</strain>
    </source>
</reference>
<keyword evidence="1" id="KW-0812">Transmembrane</keyword>
<feature type="transmembrane region" description="Helical" evidence="1">
    <location>
        <begin position="287"/>
        <end position="305"/>
    </location>
</feature>
<name>A0A4E9DWE5_GIBZA</name>